<dbReference type="Pfam" id="PF00069">
    <property type="entry name" value="Pkinase"/>
    <property type="match status" value="1"/>
</dbReference>
<dbReference type="SMART" id="SM00220">
    <property type="entry name" value="S_TKc"/>
    <property type="match status" value="1"/>
</dbReference>
<dbReference type="PROSITE" id="PS50011">
    <property type="entry name" value="PROTEIN_KINASE_DOM"/>
    <property type="match status" value="1"/>
</dbReference>
<evidence type="ECO:0000256" key="2">
    <source>
        <dbReference type="ARBA" id="ARBA00022527"/>
    </source>
</evidence>
<comment type="similarity">
    <text evidence="1">Belongs to the protein kinase superfamily. CAMK Ser/Thr protein kinase family. NIM1 subfamily.</text>
</comment>
<accession>A0A371DQY0</accession>
<evidence type="ECO:0000259" key="7">
    <source>
        <dbReference type="PROSITE" id="PS50011"/>
    </source>
</evidence>
<keyword evidence="5" id="KW-0418">Kinase</keyword>
<keyword evidence="3" id="KW-0808">Transferase</keyword>
<dbReference type="InterPro" id="IPR011009">
    <property type="entry name" value="Kinase-like_dom_sf"/>
</dbReference>
<dbReference type="Proteomes" id="UP000256964">
    <property type="component" value="Unassembled WGS sequence"/>
</dbReference>
<dbReference type="STRING" id="139420.A0A371DQY0"/>
<protein>
    <recommendedName>
        <fullName evidence="7">Protein kinase domain-containing protein</fullName>
    </recommendedName>
</protein>
<evidence type="ECO:0000313" key="9">
    <source>
        <dbReference type="Proteomes" id="UP000256964"/>
    </source>
</evidence>
<keyword evidence="9" id="KW-1185">Reference proteome</keyword>
<dbReference type="PANTHER" id="PTHR24346:SF82">
    <property type="entry name" value="KP78A-RELATED"/>
    <property type="match status" value="1"/>
</dbReference>
<dbReference type="SUPFAM" id="SSF56112">
    <property type="entry name" value="Protein kinase-like (PK-like)"/>
    <property type="match status" value="1"/>
</dbReference>
<gene>
    <name evidence="8" type="ORF">OH76DRAFT_1339847</name>
</gene>
<dbReference type="GO" id="GO:0005737">
    <property type="term" value="C:cytoplasm"/>
    <property type="evidence" value="ECO:0007669"/>
    <property type="project" value="TreeGrafter"/>
</dbReference>
<keyword evidence="4" id="KW-0547">Nucleotide-binding</keyword>
<feature type="domain" description="Protein kinase" evidence="7">
    <location>
        <begin position="1"/>
        <end position="329"/>
    </location>
</feature>
<evidence type="ECO:0000256" key="3">
    <source>
        <dbReference type="ARBA" id="ARBA00022679"/>
    </source>
</evidence>
<dbReference type="GO" id="GO:0035556">
    <property type="term" value="P:intracellular signal transduction"/>
    <property type="evidence" value="ECO:0007669"/>
    <property type="project" value="TreeGrafter"/>
</dbReference>
<evidence type="ECO:0000256" key="4">
    <source>
        <dbReference type="ARBA" id="ARBA00022741"/>
    </source>
</evidence>
<evidence type="ECO:0000256" key="6">
    <source>
        <dbReference type="ARBA" id="ARBA00022840"/>
    </source>
</evidence>
<dbReference type="AlphaFoldDB" id="A0A371DQY0"/>
<evidence type="ECO:0000256" key="5">
    <source>
        <dbReference type="ARBA" id="ARBA00022777"/>
    </source>
</evidence>
<dbReference type="EMBL" id="KZ857383">
    <property type="protein sequence ID" value="RDX54904.1"/>
    <property type="molecule type" value="Genomic_DNA"/>
</dbReference>
<dbReference type="GO" id="GO:0004674">
    <property type="term" value="F:protein serine/threonine kinase activity"/>
    <property type="evidence" value="ECO:0007669"/>
    <property type="project" value="UniProtKB-KW"/>
</dbReference>
<dbReference type="InterPro" id="IPR000719">
    <property type="entry name" value="Prot_kinase_dom"/>
</dbReference>
<organism evidence="8 9">
    <name type="scientific">Lentinus brumalis</name>
    <dbReference type="NCBI Taxonomy" id="2498619"/>
    <lineage>
        <taxon>Eukaryota</taxon>
        <taxon>Fungi</taxon>
        <taxon>Dikarya</taxon>
        <taxon>Basidiomycota</taxon>
        <taxon>Agaricomycotina</taxon>
        <taxon>Agaricomycetes</taxon>
        <taxon>Polyporales</taxon>
        <taxon>Polyporaceae</taxon>
        <taxon>Lentinus</taxon>
    </lineage>
</organism>
<evidence type="ECO:0000256" key="1">
    <source>
        <dbReference type="ARBA" id="ARBA00010791"/>
    </source>
</evidence>
<proteinExistence type="inferred from homology"/>
<evidence type="ECO:0000313" key="8">
    <source>
        <dbReference type="EMBL" id="RDX54904.1"/>
    </source>
</evidence>
<dbReference type="Gene3D" id="1.10.510.10">
    <property type="entry name" value="Transferase(Phosphotransferase) domain 1"/>
    <property type="match status" value="1"/>
</dbReference>
<keyword evidence="2" id="KW-0723">Serine/threonine-protein kinase</keyword>
<keyword evidence="6" id="KW-0067">ATP-binding</keyword>
<dbReference type="OrthoDB" id="2732257at2759"/>
<sequence length="359" mass="42587">MHCDHLDGGLVNAEFFWRDHYNFLEEKGYRLRPRYSPDWEPSWIKLKKDPSECEDGYCQLRTTVMQATRISDGRIMVLKQIWEENTPTEVEITRIFCNRRNASNPENHSAFVYEVLQSPIYKVAFLVMPYLMRVHDIKFATVGEVMECFRQIFEGLSFIHSHRVAHRDFHIFNLMMDPMPLISEVPHPVRRRKSYVDPDRRIKRYIRTVHPVRYYIIDFGLSMEFSPGEPHVAPIIMGGDHSLPELKKFPGDCDPFYVDIYTLGNLIREHFMQTSRSLSFMKPLVDQMTREEPNDRLTIEQAVQQFEQLLGSLPQRKLRSRYVYRSEWLLARSFRAVRHLYRTISYVRDGLPAVPSTYV</sequence>
<name>A0A371DQY0_9APHY</name>
<dbReference type="GO" id="GO:0005524">
    <property type="term" value="F:ATP binding"/>
    <property type="evidence" value="ECO:0007669"/>
    <property type="project" value="UniProtKB-KW"/>
</dbReference>
<reference evidence="8 9" key="1">
    <citation type="journal article" date="2018" name="Biotechnol. Biofuels">
        <title>Integrative visual omics of the white-rot fungus Polyporus brumalis exposes the biotechnological potential of its oxidative enzymes for delignifying raw plant biomass.</title>
        <authorList>
            <person name="Miyauchi S."/>
            <person name="Rancon A."/>
            <person name="Drula E."/>
            <person name="Hage H."/>
            <person name="Chaduli D."/>
            <person name="Favel A."/>
            <person name="Grisel S."/>
            <person name="Henrissat B."/>
            <person name="Herpoel-Gimbert I."/>
            <person name="Ruiz-Duenas F.J."/>
            <person name="Chevret D."/>
            <person name="Hainaut M."/>
            <person name="Lin J."/>
            <person name="Wang M."/>
            <person name="Pangilinan J."/>
            <person name="Lipzen A."/>
            <person name="Lesage-Meessen L."/>
            <person name="Navarro D."/>
            <person name="Riley R."/>
            <person name="Grigoriev I.V."/>
            <person name="Zhou S."/>
            <person name="Raouche S."/>
            <person name="Rosso M.N."/>
        </authorList>
    </citation>
    <scope>NUCLEOTIDE SEQUENCE [LARGE SCALE GENOMIC DNA]</scope>
    <source>
        <strain evidence="8 9">BRFM 1820</strain>
    </source>
</reference>
<dbReference type="PANTHER" id="PTHR24346">
    <property type="entry name" value="MAP/MICROTUBULE AFFINITY-REGULATING KINASE"/>
    <property type="match status" value="1"/>
</dbReference>